<sequence length="73" mass="8010">MKNAQVAAMETKMSKVAGVAVELTIRAERAFTFSFEEVNEAAADKLAKFFKEGGAKVEVEHDEECGSFVYVDC</sequence>
<evidence type="ECO:0000313" key="2">
    <source>
        <dbReference type="Proteomes" id="UP000221505"/>
    </source>
</evidence>
<accession>A0A0K0L942</accession>
<evidence type="ECO:0000313" key="1">
    <source>
        <dbReference type="EMBL" id="AIW01654.1"/>
    </source>
</evidence>
<gene>
    <name evidence="1" type="ORF">vB_Pae_PS9N_00003</name>
</gene>
<proteinExistence type="predicted"/>
<organism evidence="1 2">
    <name type="scientific">Pseudomonas phage vB_Pae_PS9N</name>
    <dbReference type="NCBI Taxonomy" id="1542091"/>
    <lineage>
        <taxon>Viruses</taxon>
        <taxon>Duplodnaviria</taxon>
        <taxon>Heunggongvirae</taxon>
        <taxon>Uroviricota</taxon>
        <taxon>Caudoviricetes</taxon>
        <taxon>Jondennisvirinae</taxon>
        <taxon>Septimatrevirus</taxon>
        <taxon>Septimatrevirus kakheti25</taxon>
    </lineage>
</organism>
<dbReference type="EMBL" id="KM434185">
    <property type="protein sequence ID" value="AIW01654.1"/>
    <property type="molecule type" value="Genomic_DNA"/>
</dbReference>
<protein>
    <submittedName>
        <fullName evidence="1">Uncharacterized protein</fullName>
    </submittedName>
</protein>
<reference evidence="2" key="1">
    <citation type="submission" date="2014-08" db="EMBL/GenBank/DDBJ databases">
        <title>Genomic characteristic of vB_Pae_PS9N - a new member of Pseudomonas aeruginosa phi73-like phages.</title>
        <authorList>
            <person name="Glowacka A."/>
            <person name="Dabrowski K."/>
            <person name="Hejnowicz M.S."/>
            <person name="Gawor J."/>
            <person name="Weber-Dabrowska B."/>
            <person name="Lobocka M.B."/>
        </authorList>
    </citation>
    <scope>NUCLEOTIDE SEQUENCE [LARGE SCALE GENOMIC DNA]</scope>
</reference>
<dbReference type="Proteomes" id="UP000221505">
    <property type="component" value="Segment"/>
</dbReference>
<name>A0A0K0L942_9CAUD</name>